<dbReference type="EMBL" id="MKGH01000008">
    <property type="protein sequence ID" value="PKX79434.1"/>
    <property type="molecule type" value="Genomic_DNA"/>
</dbReference>
<evidence type="ECO:0000313" key="5">
    <source>
        <dbReference type="EMBL" id="WGI19483.1"/>
    </source>
</evidence>
<dbReference type="PROSITE" id="PS50943">
    <property type="entry name" value="HTH_CROC1"/>
    <property type="match status" value="1"/>
</dbReference>
<dbReference type="Proteomes" id="UP000239650">
    <property type="component" value="Unassembled WGS sequence"/>
</dbReference>
<name>A0A094Y120_LATSK</name>
<dbReference type="PANTHER" id="PTHR46797">
    <property type="entry name" value="HTH-TYPE TRANSCRIPTIONAL REGULATOR"/>
    <property type="match status" value="1"/>
</dbReference>
<dbReference type="InterPro" id="IPR010982">
    <property type="entry name" value="Lambda_DNA-bd_dom_sf"/>
</dbReference>
<organism evidence="4 7">
    <name type="scientific">Latilactobacillus sakei</name>
    <name type="common">Lactobacillus sakei</name>
    <dbReference type="NCBI Taxonomy" id="1599"/>
    <lineage>
        <taxon>Bacteria</taxon>
        <taxon>Bacillati</taxon>
        <taxon>Bacillota</taxon>
        <taxon>Bacilli</taxon>
        <taxon>Lactobacillales</taxon>
        <taxon>Lactobacillaceae</taxon>
        <taxon>Latilactobacillus</taxon>
    </lineage>
</organism>
<dbReference type="GeneID" id="57133123"/>
<evidence type="ECO:0000313" key="3">
    <source>
        <dbReference type="EMBL" id="PKX79434.1"/>
    </source>
</evidence>
<reference evidence="4 7" key="2">
    <citation type="submission" date="2018-02" db="EMBL/GenBank/DDBJ databases">
        <authorList>
            <person name="Rodrigo-Torres L."/>
            <person name="Arahal R. D."/>
            <person name="Lucena T."/>
        </authorList>
    </citation>
    <scope>NUCLEOTIDE SEQUENCE [LARGE SCALE GENOMIC DNA]</scope>
    <source>
        <strain evidence="4 7">CECT 9267</strain>
    </source>
</reference>
<evidence type="ECO:0000256" key="1">
    <source>
        <dbReference type="ARBA" id="ARBA00023125"/>
    </source>
</evidence>
<dbReference type="RefSeq" id="WP_011374003.1">
    <property type="nucleotide sequence ID" value="NZ_AP017931.1"/>
</dbReference>
<dbReference type="InterPro" id="IPR050807">
    <property type="entry name" value="TransReg_Diox_bact_type"/>
</dbReference>
<reference evidence="3 6" key="1">
    <citation type="submission" date="2016-09" db="EMBL/GenBank/DDBJ databases">
        <authorList>
            <person name="Inglin R.C."/>
        </authorList>
    </citation>
    <scope>NUCLEOTIDE SEQUENCE [LARGE SCALE GENOMIC DNA]</scope>
    <source>
        <strain evidence="3 6">RI-517</strain>
    </source>
</reference>
<protein>
    <submittedName>
        <fullName evidence="4">Anaerobic benzoate catabolism transcriptional regulator</fullName>
    </submittedName>
    <submittedName>
        <fullName evidence="5">Helix-turn-helix transcriptional regulator</fullName>
    </submittedName>
    <submittedName>
        <fullName evidence="3">XRE family transcriptional regulator</fullName>
    </submittedName>
</protein>
<sequence length="103" mass="11596">MLDTISQMIREHRKQLGLTIEELAEKSGSSYSFISRIERGEVDNLKIKKLNDIAEALGIELIDFFGDPALSGAQTLKLVHYLTQLPEDKREEVSAALLKIIQL</sequence>
<proteinExistence type="predicted"/>
<dbReference type="SUPFAM" id="SSF47413">
    <property type="entry name" value="lambda repressor-like DNA-binding domains"/>
    <property type="match status" value="1"/>
</dbReference>
<dbReference type="PANTHER" id="PTHR46797:SF1">
    <property type="entry name" value="METHYLPHOSPHONATE SYNTHASE"/>
    <property type="match status" value="1"/>
</dbReference>
<dbReference type="InterPro" id="IPR001387">
    <property type="entry name" value="Cro/C1-type_HTH"/>
</dbReference>
<feature type="domain" description="HTH cro/C1-type" evidence="2">
    <location>
        <begin position="9"/>
        <end position="64"/>
    </location>
</feature>
<dbReference type="Pfam" id="PF01381">
    <property type="entry name" value="HTH_3"/>
    <property type="match status" value="1"/>
</dbReference>
<dbReference type="EMBL" id="CP122959">
    <property type="protein sequence ID" value="WGI19483.1"/>
    <property type="molecule type" value="Genomic_DNA"/>
</dbReference>
<dbReference type="Gene3D" id="1.10.260.40">
    <property type="entry name" value="lambda repressor-like DNA-binding domains"/>
    <property type="match status" value="1"/>
</dbReference>
<accession>A0A094Y120</accession>
<dbReference type="AlphaFoldDB" id="A0A094Y120"/>
<dbReference type="CDD" id="cd00093">
    <property type="entry name" value="HTH_XRE"/>
    <property type="match status" value="1"/>
</dbReference>
<evidence type="ECO:0000259" key="2">
    <source>
        <dbReference type="PROSITE" id="PS50943"/>
    </source>
</evidence>
<dbReference type="GO" id="GO:0003700">
    <property type="term" value="F:DNA-binding transcription factor activity"/>
    <property type="evidence" value="ECO:0007669"/>
    <property type="project" value="TreeGrafter"/>
</dbReference>
<dbReference type="EMBL" id="OKRC01000008">
    <property type="protein sequence ID" value="SPE22258.1"/>
    <property type="molecule type" value="Genomic_DNA"/>
</dbReference>
<evidence type="ECO:0000313" key="6">
    <source>
        <dbReference type="Proteomes" id="UP000234349"/>
    </source>
</evidence>
<gene>
    <name evidence="3" type="ORF">CUR37_02315</name>
    <name evidence="4" type="ORF">LAS9267_01594</name>
    <name evidence="5" type="ORF">QBD03_01690</name>
</gene>
<dbReference type="Proteomes" id="UP000234349">
    <property type="component" value="Unassembled WGS sequence"/>
</dbReference>
<dbReference type="GO" id="GO:0005829">
    <property type="term" value="C:cytosol"/>
    <property type="evidence" value="ECO:0007669"/>
    <property type="project" value="TreeGrafter"/>
</dbReference>
<dbReference type="Proteomes" id="UP001179858">
    <property type="component" value="Chromosome"/>
</dbReference>
<keyword evidence="1" id="KW-0238">DNA-binding</keyword>
<dbReference type="OMA" id="DTISQMI"/>
<dbReference type="SMART" id="SM00530">
    <property type="entry name" value="HTH_XRE"/>
    <property type="match status" value="1"/>
</dbReference>
<evidence type="ECO:0000313" key="7">
    <source>
        <dbReference type="Proteomes" id="UP000239650"/>
    </source>
</evidence>
<reference evidence="5" key="3">
    <citation type="submission" date="2023-04" db="EMBL/GenBank/DDBJ databases">
        <title>Novel strain of Lactilactobacillus sakei and use thereof.</title>
        <authorList>
            <person name="Kim S.Y."/>
        </authorList>
    </citation>
    <scope>NUCLEOTIDE SEQUENCE</scope>
    <source>
        <strain evidence="5">HUP1</strain>
    </source>
</reference>
<dbReference type="GO" id="GO:0003677">
    <property type="term" value="F:DNA binding"/>
    <property type="evidence" value="ECO:0007669"/>
    <property type="project" value="UniProtKB-KW"/>
</dbReference>
<evidence type="ECO:0000313" key="4">
    <source>
        <dbReference type="EMBL" id="SPE22258.1"/>
    </source>
</evidence>